<evidence type="ECO:0000256" key="3">
    <source>
        <dbReference type="ARBA" id="ARBA00022989"/>
    </source>
</evidence>
<comment type="subcellular location">
    <subcellularLocation>
        <location evidence="1">Membrane</location>
        <topology evidence="1">Multi-pass membrane protein</topology>
    </subcellularLocation>
</comment>
<evidence type="ECO:0000313" key="7">
    <source>
        <dbReference type="Proteomes" id="UP000217696"/>
    </source>
</evidence>
<dbReference type="PANTHER" id="PTHR37422">
    <property type="entry name" value="TEICHURONIC ACID BIOSYNTHESIS PROTEIN TUAE"/>
    <property type="match status" value="1"/>
</dbReference>
<keyword evidence="7" id="KW-1185">Reference proteome</keyword>
<keyword evidence="4" id="KW-0472">Membrane</keyword>
<gene>
    <name evidence="6" type="ORF">CB4_02267</name>
</gene>
<evidence type="ECO:0000259" key="5">
    <source>
        <dbReference type="Pfam" id="PF04932"/>
    </source>
</evidence>
<organism evidence="6 7">
    <name type="scientific">Aneurinibacillus soli</name>
    <dbReference type="NCBI Taxonomy" id="1500254"/>
    <lineage>
        <taxon>Bacteria</taxon>
        <taxon>Bacillati</taxon>
        <taxon>Bacillota</taxon>
        <taxon>Bacilli</taxon>
        <taxon>Bacillales</taxon>
        <taxon>Paenibacillaceae</taxon>
        <taxon>Aneurinibacillus group</taxon>
        <taxon>Aneurinibacillus</taxon>
    </lineage>
</organism>
<keyword evidence="6" id="KW-0436">Ligase</keyword>
<protein>
    <submittedName>
        <fullName evidence="6">O-Antigen ligase</fullName>
    </submittedName>
</protein>
<dbReference type="GO" id="GO:0016020">
    <property type="term" value="C:membrane"/>
    <property type="evidence" value="ECO:0007669"/>
    <property type="project" value="UniProtKB-SubCell"/>
</dbReference>
<dbReference type="AlphaFoldDB" id="A0A0U5BBL3"/>
<feature type="domain" description="O-antigen ligase-related" evidence="5">
    <location>
        <begin position="239"/>
        <end position="387"/>
    </location>
</feature>
<name>A0A0U5BBL3_9BACL</name>
<dbReference type="InterPro" id="IPR051533">
    <property type="entry name" value="WaaL-like"/>
</dbReference>
<dbReference type="InterPro" id="IPR007016">
    <property type="entry name" value="O-antigen_ligase-rel_domated"/>
</dbReference>
<dbReference type="Proteomes" id="UP000217696">
    <property type="component" value="Chromosome"/>
</dbReference>
<evidence type="ECO:0000256" key="1">
    <source>
        <dbReference type="ARBA" id="ARBA00004141"/>
    </source>
</evidence>
<accession>A0A0U5BBL3</accession>
<dbReference type="KEGG" id="asoc:CB4_02267"/>
<dbReference type="PANTHER" id="PTHR37422:SF23">
    <property type="entry name" value="TEICHURONIC ACID BIOSYNTHESIS PROTEIN TUAE"/>
    <property type="match status" value="1"/>
</dbReference>
<proteinExistence type="predicted"/>
<evidence type="ECO:0000313" key="6">
    <source>
        <dbReference type="EMBL" id="BAU28093.1"/>
    </source>
</evidence>
<dbReference type="GO" id="GO:0016874">
    <property type="term" value="F:ligase activity"/>
    <property type="evidence" value="ECO:0007669"/>
    <property type="project" value="UniProtKB-KW"/>
</dbReference>
<dbReference type="EMBL" id="AP017312">
    <property type="protein sequence ID" value="BAU28093.1"/>
    <property type="molecule type" value="Genomic_DNA"/>
</dbReference>
<evidence type="ECO:0000256" key="2">
    <source>
        <dbReference type="ARBA" id="ARBA00022692"/>
    </source>
</evidence>
<keyword evidence="3" id="KW-1133">Transmembrane helix</keyword>
<reference evidence="6 7" key="1">
    <citation type="submission" date="2015-12" db="EMBL/GenBank/DDBJ databases">
        <title>Genome sequence of Aneurinibacillus soli.</title>
        <authorList>
            <person name="Lee J.S."/>
            <person name="Lee K.C."/>
            <person name="Kim K.K."/>
            <person name="Lee B.W."/>
        </authorList>
    </citation>
    <scope>NUCLEOTIDE SEQUENCE [LARGE SCALE GENOMIC DNA]</scope>
    <source>
        <strain evidence="6 7">CB4</strain>
    </source>
</reference>
<evidence type="ECO:0000256" key="4">
    <source>
        <dbReference type="ARBA" id="ARBA00023136"/>
    </source>
</evidence>
<sequence length="453" mass="50789">MRGFLAKRNNLILLLCFLGMVMGYLVTAQSSMFLAIFAIGLFLIAYLTKLITITHLFCLIPLVSIFHIPLASVGGLNITALDTLIFLFYIFVILLIFMKKDVVLPVSLKQILLCNFIFIVPGFFSAFYFAGLSKAITGTILVGKKWAMYAIFLPAILFISDSGWKMVQKALLATVLIVSGVTMYSFIFPSADSAGGRASSLFFNPNVFAVLMVMLFNVSLGLLVLYRRNQLVRILIYICLLICLYGVIQSGSRTASIATVGILLFWLFQAKEISFKFKATAIGLLVTIALLGNLLLDTTSLFQRWTDVLDGRDSVTSVTFRIDAVQVAYYMFLDSPLFGYGFTNFTDLSQYYVAKYALLLNQKIETTDNQYMDTLLETGIVGIGCFFFMLAVITRHLWKQWNRSIFAKVTFANLILFLFAGPSMPSFYSPFTSAFFWYVFAVSFIELEKSGVI</sequence>
<keyword evidence="2" id="KW-0812">Transmembrane</keyword>
<dbReference type="Pfam" id="PF04932">
    <property type="entry name" value="Wzy_C"/>
    <property type="match status" value="1"/>
</dbReference>